<dbReference type="PROSITE" id="PS01035">
    <property type="entry name" value="PTS_EIIB_TYPE_1_CYS"/>
    <property type="match status" value="1"/>
</dbReference>
<feature type="domain" description="PTS EIIB type-1" evidence="14">
    <location>
        <begin position="416"/>
        <end position="498"/>
    </location>
</feature>
<dbReference type="GO" id="GO:0016301">
    <property type="term" value="F:kinase activity"/>
    <property type="evidence" value="ECO:0007669"/>
    <property type="project" value="UniProtKB-KW"/>
</dbReference>
<name>A0A3N4GDZ2_9LACT</name>
<comment type="caution">
    <text evidence="16">The sequence shown here is derived from an EMBL/GenBank/DDBJ whole genome shotgun (WGS) entry which is preliminary data.</text>
</comment>
<dbReference type="NCBIfam" id="TIGR00826">
    <property type="entry name" value="EIIB_glc"/>
    <property type="match status" value="1"/>
</dbReference>
<organism evidence="16 17">
    <name type="scientific">Aerococcus agrisoli</name>
    <dbReference type="NCBI Taxonomy" id="2487350"/>
    <lineage>
        <taxon>Bacteria</taxon>
        <taxon>Bacillati</taxon>
        <taxon>Bacillota</taxon>
        <taxon>Bacilli</taxon>
        <taxon>Lactobacillales</taxon>
        <taxon>Aerococcaceae</taxon>
        <taxon>Aerococcus</taxon>
    </lineage>
</organism>
<dbReference type="InterPro" id="IPR001996">
    <property type="entry name" value="PTS_IIB_1"/>
</dbReference>
<evidence type="ECO:0000256" key="5">
    <source>
        <dbReference type="ARBA" id="ARBA00022679"/>
    </source>
</evidence>
<dbReference type="AlphaFoldDB" id="A0A3N4GDZ2"/>
<feature type="transmembrane region" description="Helical" evidence="13">
    <location>
        <begin position="355"/>
        <end position="375"/>
    </location>
</feature>
<dbReference type="GO" id="GO:0005886">
    <property type="term" value="C:plasma membrane"/>
    <property type="evidence" value="ECO:0007669"/>
    <property type="project" value="UniProtKB-SubCell"/>
</dbReference>
<feature type="transmembrane region" description="Helical" evidence="13">
    <location>
        <begin position="276"/>
        <end position="293"/>
    </location>
</feature>
<comment type="subcellular location">
    <subcellularLocation>
        <location evidence="1">Cell membrane</location>
        <topology evidence="1">Multi-pass membrane protein</topology>
    </subcellularLocation>
</comment>
<dbReference type="Gene3D" id="3.30.1360.60">
    <property type="entry name" value="Glucose permease domain IIB"/>
    <property type="match status" value="1"/>
</dbReference>
<evidence type="ECO:0000259" key="14">
    <source>
        <dbReference type="PROSITE" id="PS51098"/>
    </source>
</evidence>
<dbReference type="PROSITE" id="PS51098">
    <property type="entry name" value="PTS_EIIB_TYPE_1"/>
    <property type="match status" value="1"/>
</dbReference>
<evidence type="ECO:0000256" key="4">
    <source>
        <dbReference type="ARBA" id="ARBA00022597"/>
    </source>
</evidence>
<dbReference type="CDD" id="cd00212">
    <property type="entry name" value="PTS_IIB_glc"/>
    <property type="match status" value="1"/>
</dbReference>
<feature type="transmembrane region" description="Helical" evidence="13">
    <location>
        <begin position="330"/>
        <end position="349"/>
    </location>
</feature>
<evidence type="ECO:0000259" key="15">
    <source>
        <dbReference type="PROSITE" id="PS51103"/>
    </source>
</evidence>
<dbReference type="PANTHER" id="PTHR30009">
    <property type="entry name" value="CYTOCHROME C-TYPE SYNTHESIS PROTEIN AND PTS TRANSMEMBRANE COMPONENT"/>
    <property type="match status" value="1"/>
</dbReference>
<keyword evidence="9 13" id="KW-1133">Transmembrane helix</keyword>
<keyword evidence="7 13" id="KW-0812">Transmembrane</keyword>
<evidence type="ECO:0000256" key="9">
    <source>
        <dbReference type="ARBA" id="ARBA00022989"/>
    </source>
</evidence>
<feature type="region of interest" description="Disordered" evidence="12">
    <location>
        <begin position="389"/>
        <end position="408"/>
    </location>
</feature>
<proteinExistence type="predicted"/>
<dbReference type="InterPro" id="IPR018113">
    <property type="entry name" value="PTrfase_EIIB_Cys"/>
</dbReference>
<dbReference type="InterPro" id="IPR036878">
    <property type="entry name" value="Glu_permease_IIB"/>
</dbReference>
<dbReference type="EMBL" id="RKMG01000015">
    <property type="protein sequence ID" value="RPA60455.1"/>
    <property type="molecule type" value="Genomic_DNA"/>
</dbReference>
<dbReference type="InterPro" id="IPR010974">
    <property type="entry name" value="PTS_IIBC_nag"/>
</dbReference>
<dbReference type="GO" id="GO:0015572">
    <property type="term" value="F:N-acetylglucosamine transmembrane transporter activity"/>
    <property type="evidence" value="ECO:0007669"/>
    <property type="project" value="InterPro"/>
</dbReference>
<protein>
    <submittedName>
        <fullName evidence="16">PTS glucose transporter subunit IIBC</fullName>
    </submittedName>
</protein>
<feature type="active site" description="Phosphocysteine intermediate; for EIIB activity" evidence="11">
    <location>
        <position position="438"/>
    </location>
</feature>
<feature type="transmembrane region" description="Helical" evidence="13">
    <location>
        <begin position="155"/>
        <end position="175"/>
    </location>
</feature>
<dbReference type="SUPFAM" id="SSF55604">
    <property type="entry name" value="Glucose permease domain IIB"/>
    <property type="match status" value="1"/>
</dbReference>
<keyword evidence="5" id="KW-0808">Transferase</keyword>
<dbReference type="NCBIfam" id="TIGR01998">
    <property type="entry name" value="PTS-II-BC-nag"/>
    <property type="match status" value="1"/>
</dbReference>
<dbReference type="RefSeq" id="WP_123780075.1">
    <property type="nucleotide sequence ID" value="NZ_RKMG01000015.1"/>
</dbReference>
<feature type="transmembrane region" description="Helical" evidence="13">
    <location>
        <begin position="215"/>
        <end position="234"/>
    </location>
</feature>
<evidence type="ECO:0000256" key="13">
    <source>
        <dbReference type="SAM" id="Phobius"/>
    </source>
</evidence>
<evidence type="ECO:0000256" key="7">
    <source>
        <dbReference type="ARBA" id="ARBA00022692"/>
    </source>
</evidence>
<keyword evidence="2" id="KW-0813">Transport</keyword>
<feature type="transmembrane region" description="Helical" evidence="13">
    <location>
        <begin position="246"/>
        <end position="264"/>
    </location>
</feature>
<accession>A0A3N4GDZ2</accession>
<gene>
    <name evidence="16" type="ORF">EF384_05550</name>
</gene>
<keyword evidence="4 16" id="KW-0762">Sugar transport</keyword>
<feature type="transmembrane region" description="Helical" evidence="13">
    <location>
        <begin position="12"/>
        <end position="32"/>
    </location>
</feature>
<feature type="transmembrane region" description="Helical" evidence="13">
    <location>
        <begin position="113"/>
        <end position="135"/>
    </location>
</feature>
<keyword evidence="8" id="KW-0418">Kinase</keyword>
<evidence type="ECO:0000256" key="8">
    <source>
        <dbReference type="ARBA" id="ARBA00022777"/>
    </source>
</evidence>
<dbReference type="Proteomes" id="UP000273977">
    <property type="component" value="Unassembled WGS sequence"/>
</dbReference>
<dbReference type="GO" id="GO:0009401">
    <property type="term" value="P:phosphoenolpyruvate-dependent sugar phosphotransferase system"/>
    <property type="evidence" value="ECO:0007669"/>
    <property type="project" value="UniProtKB-KW"/>
</dbReference>
<evidence type="ECO:0000256" key="11">
    <source>
        <dbReference type="PROSITE-ProRule" id="PRU00421"/>
    </source>
</evidence>
<evidence type="ECO:0000256" key="12">
    <source>
        <dbReference type="SAM" id="MobiDB-lite"/>
    </source>
</evidence>
<dbReference type="PANTHER" id="PTHR30009:SF4">
    <property type="entry name" value="PTS SYSTEM N-ACETYLGLUCOSAMINE-SPECIFIC EIICBA COMPONENT"/>
    <property type="match status" value="1"/>
</dbReference>
<dbReference type="PROSITE" id="PS51103">
    <property type="entry name" value="PTS_EIIC_TYPE_1"/>
    <property type="match status" value="1"/>
</dbReference>
<dbReference type="Pfam" id="PF00367">
    <property type="entry name" value="PTS_EIIB"/>
    <property type="match status" value="1"/>
</dbReference>
<dbReference type="GO" id="GO:0008982">
    <property type="term" value="F:protein-N(PI)-phosphohistidine-sugar phosphotransferase activity"/>
    <property type="evidence" value="ECO:0007669"/>
    <property type="project" value="InterPro"/>
</dbReference>
<dbReference type="GO" id="GO:0019866">
    <property type="term" value="C:organelle inner membrane"/>
    <property type="evidence" value="ECO:0007669"/>
    <property type="project" value="InterPro"/>
</dbReference>
<keyword evidence="6" id="KW-0598">Phosphotransferase system</keyword>
<keyword evidence="10 13" id="KW-0472">Membrane</keyword>
<evidence type="ECO:0000256" key="2">
    <source>
        <dbReference type="ARBA" id="ARBA00022448"/>
    </source>
</evidence>
<evidence type="ECO:0000313" key="16">
    <source>
        <dbReference type="EMBL" id="RPA60455.1"/>
    </source>
</evidence>
<dbReference type="OrthoDB" id="9764327at2"/>
<keyword evidence="3" id="KW-1003">Cell membrane</keyword>
<feature type="domain" description="PTS EIIC type-1" evidence="15">
    <location>
        <begin position="1"/>
        <end position="387"/>
    </location>
</feature>
<feature type="transmembrane region" description="Helical" evidence="13">
    <location>
        <begin position="44"/>
        <end position="72"/>
    </location>
</feature>
<evidence type="ECO:0000256" key="10">
    <source>
        <dbReference type="ARBA" id="ARBA00023136"/>
    </source>
</evidence>
<dbReference type="Pfam" id="PF02378">
    <property type="entry name" value="PTS_EIIC"/>
    <property type="match status" value="1"/>
</dbReference>
<dbReference type="InterPro" id="IPR050429">
    <property type="entry name" value="PTS_Glucose_EIICBA"/>
</dbReference>
<sequence length="500" mass="53246">MKNYLQNLGKSIMLPVSILPVASLLMGIGYWIDPAGLSGEGTNALAIFLIQAGLAVINNLSVLFAVGIATGLSKDGNGAAGLSGLVGFLIVTELLSVNGLSVLLGIPAEEVPMAFGAIKNVFIAIIAGTVAAYLYNRYSSTKLPTALAFFSGRRLIPILTAGAMLIISAILFFVWPVAYNALVAFGTFISSLGAFGAGLYGFFNKLLIPTGLHHALNAVFWFDLIGINDIGNFWASTGEKGVVGMYQAGFFPIMMFGLPGAALAMYKNAEPKAKKITAGIMIAGAFASFFTGITEPIEFSFMFAAPGLYLLHAFLTGVSMFIAATFHWTAGFGFSAGLVDFVLSLRIPIANQPLMLMVLGLVMFAVYYFVFDFVIRKFDISTPGRGTNVTTEVEGGSEASTTETAGAGITSDDKYGRMATGIYQAVGGDDNIVSYYNCATRLRFELKDADKVDQQAIRNLGVPGVNQLDKNHLHVVVGTEVQFVADEMKKISDAEIKDEK</sequence>
<feature type="transmembrane region" description="Helical" evidence="13">
    <location>
        <begin position="181"/>
        <end position="203"/>
    </location>
</feature>
<dbReference type="GO" id="GO:0015764">
    <property type="term" value="P:N-acetylglucosamine transport"/>
    <property type="evidence" value="ECO:0007669"/>
    <property type="project" value="TreeGrafter"/>
</dbReference>
<dbReference type="GO" id="GO:0090563">
    <property type="term" value="F:protein-phosphocysteine-sugar phosphotransferase activity"/>
    <property type="evidence" value="ECO:0007669"/>
    <property type="project" value="TreeGrafter"/>
</dbReference>
<evidence type="ECO:0000256" key="3">
    <source>
        <dbReference type="ARBA" id="ARBA00022475"/>
    </source>
</evidence>
<evidence type="ECO:0000256" key="1">
    <source>
        <dbReference type="ARBA" id="ARBA00004651"/>
    </source>
</evidence>
<dbReference type="InterPro" id="IPR003352">
    <property type="entry name" value="PTS_EIIC"/>
</dbReference>
<reference evidence="16 17" key="1">
    <citation type="submission" date="2018-11" db="EMBL/GenBank/DDBJ databases">
        <title>Aerococcus sp. SJQ22, whole genome shotgun sequence.</title>
        <authorList>
            <person name="Sun L."/>
            <person name="Gao X."/>
            <person name="Chen W."/>
            <person name="Huang K."/>
        </authorList>
    </citation>
    <scope>NUCLEOTIDE SEQUENCE [LARGE SCALE GENOMIC DNA]</scope>
    <source>
        <strain evidence="16 17">SJQ22</strain>
    </source>
</reference>
<feature type="transmembrane region" description="Helical" evidence="13">
    <location>
        <begin position="84"/>
        <end position="107"/>
    </location>
</feature>
<keyword evidence="17" id="KW-1185">Reference proteome</keyword>
<feature type="transmembrane region" description="Helical" evidence="13">
    <location>
        <begin position="299"/>
        <end position="323"/>
    </location>
</feature>
<evidence type="ECO:0000313" key="17">
    <source>
        <dbReference type="Proteomes" id="UP000273977"/>
    </source>
</evidence>
<dbReference type="InterPro" id="IPR013013">
    <property type="entry name" value="PTS_EIIC_1"/>
</dbReference>
<evidence type="ECO:0000256" key="6">
    <source>
        <dbReference type="ARBA" id="ARBA00022683"/>
    </source>
</evidence>